<dbReference type="InterPro" id="IPR002750">
    <property type="entry name" value="CobE/GbiG_C"/>
</dbReference>
<accession>A0A543KVN7</accession>
<protein>
    <submittedName>
        <fullName evidence="2">Cobalt-precorrin 5A hydrolase</fullName>
    </submittedName>
</protein>
<dbReference type="Gene3D" id="3.30.420.180">
    <property type="entry name" value="CobE/GbiG C-terminal domain"/>
    <property type="match status" value="1"/>
</dbReference>
<gene>
    <name evidence="2" type="ORF">BDD18_3774</name>
</gene>
<dbReference type="EMBL" id="VFPV01000004">
    <property type="protein sequence ID" value="TQM99133.1"/>
    <property type="molecule type" value="Genomic_DNA"/>
</dbReference>
<evidence type="ECO:0000313" key="3">
    <source>
        <dbReference type="Proteomes" id="UP000316993"/>
    </source>
</evidence>
<name>A0A543KVN7_9BURK</name>
<dbReference type="InterPro" id="IPR052553">
    <property type="entry name" value="CbiG_hydrolase"/>
</dbReference>
<dbReference type="GO" id="GO:0016787">
    <property type="term" value="F:hydrolase activity"/>
    <property type="evidence" value="ECO:0007669"/>
    <property type="project" value="UniProtKB-KW"/>
</dbReference>
<feature type="domain" description="CobE/GbiG C-terminal" evidence="1">
    <location>
        <begin position="16"/>
        <end position="140"/>
    </location>
</feature>
<sequence>MSAVASQSSAPVALALAIGLGCDRGTPLATVQQCLRQALALAGGTLADVAVLASIEAKADEAAFLQLAAQHGWPLQWYSAAQLAAVPVPNPSATVQRYMGTPSVSEAAALLAAQADLHALVVEKHKLRGPDGKNATVSIARMAAAPSTPFLPPSVS</sequence>
<reference evidence="2 3" key="1">
    <citation type="submission" date="2019-06" db="EMBL/GenBank/DDBJ databases">
        <title>Genomic Encyclopedia of Archaeal and Bacterial Type Strains, Phase II (KMG-II): from individual species to whole genera.</title>
        <authorList>
            <person name="Goeker M."/>
        </authorList>
    </citation>
    <scope>NUCLEOTIDE SEQUENCE [LARGE SCALE GENOMIC DNA]</scope>
    <source>
        <strain evidence="2 3">DSM 7270</strain>
    </source>
</reference>
<evidence type="ECO:0000313" key="2">
    <source>
        <dbReference type="EMBL" id="TQM99133.1"/>
    </source>
</evidence>
<organism evidence="2 3">
    <name type="scientific">Acidovorax temperans</name>
    <dbReference type="NCBI Taxonomy" id="80878"/>
    <lineage>
        <taxon>Bacteria</taxon>
        <taxon>Pseudomonadati</taxon>
        <taxon>Pseudomonadota</taxon>
        <taxon>Betaproteobacteria</taxon>
        <taxon>Burkholderiales</taxon>
        <taxon>Comamonadaceae</taxon>
        <taxon>Acidovorax</taxon>
    </lineage>
</organism>
<keyword evidence="2" id="KW-0378">Hydrolase</keyword>
<dbReference type="Pfam" id="PF01890">
    <property type="entry name" value="CbiG_C"/>
    <property type="match status" value="1"/>
</dbReference>
<dbReference type="PANTHER" id="PTHR37477">
    <property type="entry name" value="COBALT-PRECORRIN-5A HYDROLASE"/>
    <property type="match status" value="1"/>
</dbReference>
<dbReference type="GO" id="GO:0009236">
    <property type="term" value="P:cobalamin biosynthetic process"/>
    <property type="evidence" value="ECO:0007669"/>
    <property type="project" value="InterPro"/>
</dbReference>
<dbReference type="Proteomes" id="UP000316993">
    <property type="component" value="Unassembled WGS sequence"/>
</dbReference>
<comment type="caution">
    <text evidence="2">The sequence shown here is derived from an EMBL/GenBank/DDBJ whole genome shotgun (WGS) entry which is preliminary data.</text>
</comment>
<evidence type="ECO:0000259" key="1">
    <source>
        <dbReference type="Pfam" id="PF01890"/>
    </source>
</evidence>
<dbReference type="AlphaFoldDB" id="A0A543KVN7"/>
<proteinExistence type="predicted"/>
<dbReference type="RefSeq" id="WP_142085153.1">
    <property type="nucleotide sequence ID" value="NZ_JAFMZA010000009.1"/>
</dbReference>
<dbReference type="SUPFAM" id="SSF159664">
    <property type="entry name" value="CobE/GbiG C-terminal domain-like"/>
    <property type="match status" value="1"/>
</dbReference>
<dbReference type="InterPro" id="IPR036518">
    <property type="entry name" value="CobE/GbiG_C_sf"/>
</dbReference>
<dbReference type="PANTHER" id="PTHR37477:SF1">
    <property type="entry name" value="COBALT-PRECORRIN-5A HYDROLASE"/>
    <property type="match status" value="1"/>
</dbReference>